<sequence>MRLWRISAFPGLGGEGGHHTDGRWHTLPRSVLYAAEHPALAMVEVMAHMRLSVTRIPTTLKLITLEVADGAAMSPRPDLPDGWQANEPTSQAVGNAWLDAREGLLLPLPSALLPDSTNYLVNPAHPQAATHLREAQVRPFWFDKRYFR</sequence>
<accession>A0ABT6JM06</accession>
<evidence type="ECO:0000313" key="2">
    <source>
        <dbReference type="EMBL" id="MDH5831121.1"/>
    </source>
</evidence>
<evidence type="ECO:0000259" key="1">
    <source>
        <dbReference type="SMART" id="SM00953"/>
    </source>
</evidence>
<dbReference type="InterPro" id="IPR014914">
    <property type="entry name" value="RES_dom"/>
</dbReference>
<dbReference type="SMART" id="SM00953">
    <property type="entry name" value="RES"/>
    <property type="match status" value="1"/>
</dbReference>
<dbReference type="EMBL" id="JARXRN010000025">
    <property type="protein sequence ID" value="MDH5831121.1"/>
    <property type="molecule type" value="Genomic_DNA"/>
</dbReference>
<proteinExistence type="predicted"/>
<keyword evidence="3" id="KW-1185">Reference proteome</keyword>
<reference evidence="2 3" key="1">
    <citation type="submission" date="2023-04" db="EMBL/GenBank/DDBJ databases">
        <title>Luteimonas sp. M1R5S18.</title>
        <authorList>
            <person name="Sun J.-Q."/>
        </authorList>
    </citation>
    <scope>NUCLEOTIDE SEQUENCE [LARGE SCALE GENOMIC DNA]</scope>
    <source>
        <strain evidence="2 3">M1R5S18</strain>
    </source>
</reference>
<evidence type="ECO:0000313" key="3">
    <source>
        <dbReference type="Proteomes" id="UP001156831"/>
    </source>
</evidence>
<comment type="caution">
    <text evidence="2">The sequence shown here is derived from an EMBL/GenBank/DDBJ whole genome shotgun (WGS) entry which is preliminary data.</text>
</comment>
<dbReference type="RefSeq" id="WP_280602080.1">
    <property type="nucleotide sequence ID" value="NZ_JARXRN010000025.1"/>
</dbReference>
<gene>
    <name evidence="2" type="ORF">QFW80_11395</name>
</gene>
<organism evidence="2 3">
    <name type="scientific">Luteimonas rhizosphaericola</name>
    <dbReference type="NCBI Taxonomy" id="3042024"/>
    <lineage>
        <taxon>Bacteria</taxon>
        <taxon>Pseudomonadati</taxon>
        <taxon>Pseudomonadota</taxon>
        <taxon>Gammaproteobacteria</taxon>
        <taxon>Lysobacterales</taxon>
        <taxon>Lysobacteraceae</taxon>
        <taxon>Luteimonas</taxon>
    </lineage>
</organism>
<dbReference type="Pfam" id="PF08808">
    <property type="entry name" value="RES"/>
    <property type="match status" value="1"/>
</dbReference>
<dbReference type="Proteomes" id="UP001156831">
    <property type="component" value="Unassembled WGS sequence"/>
</dbReference>
<name>A0ABT6JM06_9GAMM</name>
<feature type="domain" description="RES" evidence="1">
    <location>
        <begin position="8"/>
        <end position="135"/>
    </location>
</feature>
<protein>
    <submittedName>
        <fullName evidence="2">RES family NAD+ phosphorylase</fullName>
    </submittedName>
</protein>